<reference evidence="2 3" key="2">
    <citation type="submission" date="2016-08" db="EMBL/GenBank/DDBJ databases">
        <title>Pervasive Adenine N6-methylation of Active Genes in Fungi.</title>
        <authorList>
            <consortium name="DOE Joint Genome Institute"/>
            <person name="Mondo S.J."/>
            <person name="Dannebaum R.O."/>
            <person name="Kuo R.C."/>
            <person name="Labutti K."/>
            <person name="Haridas S."/>
            <person name="Kuo A."/>
            <person name="Salamov A."/>
            <person name="Ahrendt S.R."/>
            <person name="Lipzen A."/>
            <person name="Sullivan W."/>
            <person name="Andreopoulos W.B."/>
            <person name="Clum A."/>
            <person name="Lindquist E."/>
            <person name="Daum C."/>
            <person name="Ramamoorthy G.K."/>
            <person name="Gryganskyi A."/>
            <person name="Culley D."/>
            <person name="Magnuson J.K."/>
            <person name="James T.Y."/>
            <person name="O'Malley M.A."/>
            <person name="Stajich J.E."/>
            <person name="Spatafora J.W."/>
            <person name="Visel A."/>
            <person name="Grigoriev I.V."/>
        </authorList>
    </citation>
    <scope>NUCLEOTIDE SEQUENCE [LARGE SCALE GENOMIC DNA]</scope>
    <source>
        <strain evidence="2 3">S4</strain>
    </source>
</reference>
<feature type="transmembrane region" description="Helical" evidence="1">
    <location>
        <begin position="220"/>
        <end position="240"/>
    </location>
</feature>
<keyword evidence="3" id="KW-1185">Reference proteome</keyword>
<evidence type="ECO:0000256" key="1">
    <source>
        <dbReference type="SAM" id="Phobius"/>
    </source>
</evidence>
<dbReference type="EMBL" id="MCFG01000239">
    <property type="protein sequence ID" value="ORX77653.1"/>
    <property type="molecule type" value="Genomic_DNA"/>
</dbReference>
<dbReference type="Proteomes" id="UP000193944">
    <property type="component" value="Unassembled WGS sequence"/>
</dbReference>
<name>A0A1Y1WVV9_9FUNG</name>
<protein>
    <submittedName>
        <fullName evidence="2">Uncharacterized protein</fullName>
    </submittedName>
</protein>
<feature type="transmembrane region" description="Helical" evidence="1">
    <location>
        <begin position="415"/>
        <end position="439"/>
    </location>
</feature>
<dbReference type="OrthoDB" id="10498256at2759"/>
<keyword evidence="1" id="KW-0812">Transmembrane</keyword>
<reference evidence="2 3" key="1">
    <citation type="submission" date="2016-08" db="EMBL/GenBank/DDBJ databases">
        <title>A Parts List for Fungal Cellulosomes Revealed by Comparative Genomics.</title>
        <authorList>
            <consortium name="DOE Joint Genome Institute"/>
            <person name="Haitjema C.H."/>
            <person name="Gilmore S.P."/>
            <person name="Henske J.K."/>
            <person name="Solomon K.V."/>
            <person name="De Groot R."/>
            <person name="Kuo A."/>
            <person name="Mondo S.J."/>
            <person name="Salamov A.A."/>
            <person name="Labutti K."/>
            <person name="Zhao Z."/>
            <person name="Chiniquy J."/>
            <person name="Barry K."/>
            <person name="Brewer H.M."/>
            <person name="Purvine S.O."/>
            <person name="Wright A.T."/>
            <person name="Boxma B."/>
            <person name="Van Alen T."/>
            <person name="Hackstein J.H."/>
            <person name="Baker S.E."/>
            <person name="Grigoriev I.V."/>
            <person name="O'Malley M.A."/>
        </authorList>
    </citation>
    <scope>NUCLEOTIDE SEQUENCE [LARGE SCALE GENOMIC DNA]</scope>
    <source>
        <strain evidence="2 3">S4</strain>
    </source>
</reference>
<gene>
    <name evidence="2" type="ORF">BCR32DRAFT_270507</name>
</gene>
<evidence type="ECO:0000313" key="3">
    <source>
        <dbReference type="Proteomes" id="UP000193944"/>
    </source>
</evidence>
<comment type="caution">
    <text evidence="2">The sequence shown here is derived from an EMBL/GenBank/DDBJ whole genome shotgun (WGS) entry which is preliminary data.</text>
</comment>
<accession>A0A1Y1WVV9</accession>
<feature type="transmembrane region" description="Helical" evidence="1">
    <location>
        <begin position="509"/>
        <end position="527"/>
    </location>
</feature>
<evidence type="ECO:0000313" key="2">
    <source>
        <dbReference type="EMBL" id="ORX77653.1"/>
    </source>
</evidence>
<proteinExistence type="predicted"/>
<sequence>MNEDDDKSENEIEKKKHNNQTKKYNMEYLLSNALSSKLNYFNSYFVRYILYIIREKEREDKDYYKKEAAEILMKLQREAIENHIAILNLLKKFFHYIKSRNKGDHEKFFNMNRFLELFFDLKKETLKLYNEIFEKYPDEKSTYQVYSLFMKDVFNTTNDKYILNEGDSFMALNDPNKDEEHVPASSFGESAINSTEVKQKRLKDKMINNFNVKHKKISRIIFIMFFITGIFYVICVFYGYKHTNNYLSLIRYIEDLDNMDYRIKDVILNIRFYGFAIMSKDLEFIETQRTKIKNGINYMEEVYLPLLQPHSNEPASETRVIVFGEQTITNETETRIEYFNSFELTEKVIMWVHTIIEPTPEEWVERVNNGENVLKSFIFKMFAINSEGRFDDVICESVDIFYENEIGSSDKEMKILYILSGSMILISLLINIMGIIPLYRYSKNLENNILRLFKYLLNSSLSDLISRFEDGIDSITEIYDIILEEKRDYLNKLSNENGIIKIFYKIRGYIVNILLITMIITLVYPIITTDSEILTNLEYNKEVGERKDKILDMNTFSLETLLQDPGNGVPGTWETLLFKKVKDLENLQVKLYQGKLGLASETKMRYLDDYLIKFGCKLNETACDNIEEDYNIGYTKSLLILGINEIVDELVTSGTSIVNMAKIRNYKKDYDNVNNEITAEKFMNNCLGNPYYLFQFKMLDYILPTVLKLEGILYDKNVDTVKSTLFNMIYIIALGIILYIISSILTYKIVQSTNKTTNELVNIVFLIPQTTINMIPQFKKFIESGSFEE</sequence>
<organism evidence="2 3">
    <name type="scientific">Anaeromyces robustus</name>
    <dbReference type="NCBI Taxonomy" id="1754192"/>
    <lineage>
        <taxon>Eukaryota</taxon>
        <taxon>Fungi</taxon>
        <taxon>Fungi incertae sedis</taxon>
        <taxon>Chytridiomycota</taxon>
        <taxon>Chytridiomycota incertae sedis</taxon>
        <taxon>Neocallimastigomycetes</taxon>
        <taxon>Neocallimastigales</taxon>
        <taxon>Neocallimastigaceae</taxon>
        <taxon>Anaeromyces</taxon>
    </lineage>
</organism>
<dbReference type="STRING" id="1754192.A0A1Y1WVV9"/>
<keyword evidence="1" id="KW-1133">Transmembrane helix</keyword>
<keyword evidence="1" id="KW-0472">Membrane</keyword>
<feature type="transmembrane region" description="Helical" evidence="1">
    <location>
        <begin position="725"/>
        <end position="747"/>
    </location>
</feature>
<dbReference type="AlphaFoldDB" id="A0A1Y1WVV9"/>